<keyword evidence="4" id="KW-1185">Reference proteome</keyword>
<evidence type="ECO:0000259" key="2">
    <source>
        <dbReference type="Pfam" id="PF10419"/>
    </source>
</evidence>
<feature type="compositionally biased region" description="Acidic residues" evidence="1">
    <location>
        <begin position="367"/>
        <end position="399"/>
    </location>
</feature>
<feature type="compositionally biased region" description="Basic and acidic residues" evidence="1">
    <location>
        <begin position="295"/>
        <end position="308"/>
    </location>
</feature>
<feature type="compositionally biased region" description="Polar residues" evidence="1">
    <location>
        <begin position="355"/>
        <end position="364"/>
    </location>
</feature>
<feature type="compositionally biased region" description="Acidic residues" evidence="1">
    <location>
        <begin position="96"/>
        <end position="107"/>
    </location>
</feature>
<gene>
    <name evidence="3" type="ORF">AAL_00854</name>
</gene>
<evidence type="ECO:0000313" key="4">
    <source>
        <dbReference type="Proteomes" id="UP000078544"/>
    </source>
</evidence>
<dbReference type="Pfam" id="PF10419">
    <property type="entry name" value="TFIIIC_sub6"/>
    <property type="match status" value="1"/>
</dbReference>
<organism evidence="3 4">
    <name type="scientific">Moelleriella libera RCEF 2490</name>
    <dbReference type="NCBI Taxonomy" id="1081109"/>
    <lineage>
        <taxon>Eukaryota</taxon>
        <taxon>Fungi</taxon>
        <taxon>Dikarya</taxon>
        <taxon>Ascomycota</taxon>
        <taxon>Pezizomycotina</taxon>
        <taxon>Sordariomycetes</taxon>
        <taxon>Hypocreomycetidae</taxon>
        <taxon>Hypocreales</taxon>
        <taxon>Clavicipitaceae</taxon>
        <taxon>Moelleriella</taxon>
    </lineage>
</organism>
<proteinExistence type="predicted"/>
<dbReference type="OrthoDB" id="1877767at2759"/>
<dbReference type="AlphaFoldDB" id="A0A166V8M2"/>
<sequence>MEWPKGQHGLDAPGALPLDQILAQVSADDQEDWEYEYSATETETFYLTIELSHPQFKVQSTKAYHHSRGGYYKNWQDKDPSTPRKATGNLSRADNAEDDNDDEDIGDDTPFIAEDGNESDETPLDPALHGISKKGKEKAREQTADENDADFDQPFHESVEAQEIQILELHSPRPIISYRGRLFEGKWAEVVGTEAILTQRDSANPLPALRNLAGDIDLLAASSSRILTTEKIPKPRKPEQDNLSAIKEEWNIRIPVGKDKTGEKAEQASFLENLIALKLKRGDKDHVTVYAVDGEGKDWDDRKPLDYRPRRRRPPAQSTKGKQKSDARRSKGRPSMEKRLEKYPVGFGYAVSSPKGLSTPTPQQWEDLSEQDDHDDGDDGINDENDEDEDEEEDIMMTA</sequence>
<feature type="region of interest" description="Disordered" evidence="1">
    <location>
        <begin position="295"/>
        <end position="399"/>
    </location>
</feature>
<feature type="region of interest" description="Disordered" evidence="1">
    <location>
        <begin position="71"/>
        <end position="153"/>
    </location>
</feature>
<accession>A0A166V8M2</accession>
<name>A0A166V8M2_9HYPO</name>
<evidence type="ECO:0000313" key="3">
    <source>
        <dbReference type="EMBL" id="OAA33389.1"/>
    </source>
</evidence>
<evidence type="ECO:0000256" key="1">
    <source>
        <dbReference type="SAM" id="MobiDB-lite"/>
    </source>
</evidence>
<reference evidence="3 4" key="1">
    <citation type="journal article" date="2016" name="Genome Biol. Evol.">
        <title>Divergent and convergent evolution of fungal pathogenicity.</title>
        <authorList>
            <person name="Shang Y."/>
            <person name="Xiao G."/>
            <person name="Zheng P."/>
            <person name="Cen K."/>
            <person name="Zhan S."/>
            <person name="Wang C."/>
        </authorList>
    </citation>
    <scope>NUCLEOTIDE SEQUENCE [LARGE SCALE GENOMIC DNA]</scope>
    <source>
        <strain evidence="3 4">RCEF 2490</strain>
    </source>
</reference>
<feature type="compositionally biased region" description="Basic and acidic residues" evidence="1">
    <location>
        <begin position="323"/>
        <end position="342"/>
    </location>
</feature>
<feature type="domain" description="Transcription factor TFIIIC triple barrel" evidence="2">
    <location>
        <begin position="40"/>
        <end position="230"/>
    </location>
</feature>
<dbReference type="STRING" id="1081109.A0A166V8M2"/>
<dbReference type="InterPro" id="IPR019481">
    <property type="entry name" value="TFIIIC_triple_barrel"/>
</dbReference>
<dbReference type="Proteomes" id="UP000078544">
    <property type="component" value="Unassembled WGS sequence"/>
</dbReference>
<protein>
    <submittedName>
        <fullName evidence="3">Transcription factor TFIIIC, tau55-related protein</fullName>
    </submittedName>
</protein>
<comment type="caution">
    <text evidence="3">The sequence shown here is derived from an EMBL/GenBank/DDBJ whole genome shotgun (WGS) entry which is preliminary data.</text>
</comment>
<dbReference type="Gene3D" id="2.60.40.4370">
    <property type="match status" value="1"/>
</dbReference>
<dbReference type="EMBL" id="AZGY01000001">
    <property type="protein sequence ID" value="OAA33389.1"/>
    <property type="molecule type" value="Genomic_DNA"/>
</dbReference>